<gene>
    <name evidence="1" type="ORF">OG835_19545</name>
</gene>
<proteinExistence type="predicted"/>
<evidence type="ECO:0000313" key="2">
    <source>
        <dbReference type="Proteomes" id="UP001348369"/>
    </source>
</evidence>
<reference evidence="1" key="1">
    <citation type="submission" date="2022-10" db="EMBL/GenBank/DDBJ databases">
        <title>The complete genomes of actinobacterial strains from the NBC collection.</title>
        <authorList>
            <person name="Joergensen T.S."/>
            <person name="Alvarez Arevalo M."/>
            <person name="Sterndorff E.B."/>
            <person name="Faurdal D."/>
            <person name="Vuksanovic O."/>
            <person name="Mourched A.-S."/>
            <person name="Charusanti P."/>
            <person name="Shaw S."/>
            <person name="Blin K."/>
            <person name="Weber T."/>
        </authorList>
    </citation>
    <scope>NUCLEOTIDE SEQUENCE</scope>
    <source>
        <strain evidence="1">NBC 01771</strain>
    </source>
</reference>
<keyword evidence="2" id="KW-1185">Reference proteome</keyword>
<sequence length="185" mass="19543">MQRIPTADTIYTPVEATRTRNIKRRRKMNTRRGNWIRRSAMVIAAMSIGVIGSSGIAAADSAAIAGAYGCAGGEIDIYNVKTSGGTVFGQIHLYYDSSTGKNCAVTVKNAAGGAGVATRTEVYIMPCDTNNPCRGSKWVQDVGNYTSYAGPVSIAAENKCLFIDGYIYNASGVYAGFQTSGVHCG</sequence>
<evidence type="ECO:0000313" key="1">
    <source>
        <dbReference type="EMBL" id="WSB98995.1"/>
    </source>
</evidence>
<organism evidence="1 2">
    <name type="scientific">Streptomyces scopuliridis</name>
    <dbReference type="NCBI Taxonomy" id="452529"/>
    <lineage>
        <taxon>Bacteria</taxon>
        <taxon>Bacillati</taxon>
        <taxon>Actinomycetota</taxon>
        <taxon>Actinomycetes</taxon>
        <taxon>Kitasatosporales</taxon>
        <taxon>Streptomycetaceae</taxon>
        <taxon>Streptomyces</taxon>
    </lineage>
</organism>
<protein>
    <submittedName>
        <fullName evidence="1">Uncharacterized protein</fullName>
    </submittedName>
</protein>
<name>A0ACD4ZL15_9ACTN</name>
<dbReference type="Proteomes" id="UP001348369">
    <property type="component" value="Chromosome"/>
</dbReference>
<dbReference type="EMBL" id="CP109109">
    <property type="protein sequence ID" value="WSB98995.1"/>
    <property type="molecule type" value="Genomic_DNA"/>
</dbReference>
<accession>A0ACD4ZL15</accession>